<evidence type="ECO:0000313" key="2">
    <source>
        <dbReference type="EMBL" id="SMY28827.1"/>
    </source>
</evidence>
<protein>
    <submittedName>
        <fullName evidence="2">Uncharacterized protein</fullName>
    </submittedName>
</protein>
<organism evidence="2 3">
    <name type="scientific">Zymoseptoria tritici ST99CH_1A5</name>
    <dbReference type="NCBI Taxonomy" id="1276529"/>
    <lineage>
        <taxon>Eukaryota</taxon>
        <taxon>Fungi</taxon>
        <taxon>Dikarya</taxon>
        <taxon>Ascomycota</taxon>
        <taxon>Pezizomycotina</taxon>
        <taxon>Dothideomycetes</taxon>
        <taxon>Dothideomycetidae</taxon>
        <taxon>Mycosphaerellales</taxon>
        <taxon>Mycosphaerellaceae</taxon>
        <taxon>Zymoseptoria</taxon>
    </lineage>
</organism>
<dbReference type="Proteomes" id="UP000215453">
    <property type="component" value="Chromosome 11"/>
</dbReference>
<dbReference type="EMBL" id="LT882686">
    <property type="protein sequence ID" value="SMY28827.1"/>
    <property type="molecule type" value="Genomic_DNA"/>
</dbReference>
<accession>A0A1Y6LWR6</accession>
<reference evidence="2 3" key="1">
    <citation type="submission" date="2016-10" db="EMBL/GenBank/DDBJ databases">
        <authorList>
            <person name="Varghese N."/>
        </authorList>
    </citation>
    <scope>NUCLEOTIDE SEQUENCE [LARGE SCALE GENOMIC DNA]</scope>
</reference>
<feature type="compositionally biased region" description="Basic and acidic residues" evidence="1">
    <location>
        <begin position="157"/>
        <end position="169"/>
    </location>
</feature>
<evidence type="ECO:0000313" key="3">
    <source>
        <dbReference type="Proteomes" id="UP000215453"/>
    </source>
</evidence>
<gene>
    <name evidence="2" type="ORF">ZT1A5_G10273</name>
</gene>
<feature type="region of interest" description="Disordered" evidence="1">
    <location>
        <begin position="157"/>
        <end position="183"/>
    </location>
</feature>
<dbReference type="AlphaFoldDB" id="A0A1Y6LWR6"/>
<proteinExistence type="predicted"/>
<name>A0A1Y6LWR6_ZYMTR</name>
<feature type="region of interest" description="Disordered" evidence="1">
    <location>
        <begin position="1"/>
        <end position="40"/>
    </location>
</feature>
<sequence length="270" mass="29891">MTDQSTYRTYETAPEQGSFSGHHASSSQTPTRETGTYARSDSTVVDSADEWCGKKIFDSVLAESIFRAIVGSDTTKDPKDVFSHVVGEFPYLACAREVRSIAHLEAARAQTGAQDHKAALMGSIGAAIRQGGDGIQTELKAIVQDYGLSKVPGIRLDRAAPSHRRDARPPRLPSPPLSDDDIDEIPRQFHDQTAVSRRVAPGISPGIYTAKLHLWMQSEGKNFHYDYRPLDTLETQAHLRLDGQDFTAIRRKKLDAKHEVSRQACVHLRL</sequence>
<evidence type="ECO:0000256" key="1">
    <source>
        <dbReference type="SAM" id="MobiDB-lite"/>
    </source>
</evidence>